<keyword evidence="8" id="KW-1185">Reference proteome</keyword>
<dbReference type="InterPro" id="IPR007021">
    <property type="entry name" value="DUF659"/>
</dbReference>
<evidence type="ECO:0000256" key="4">
    <source>
        <dbReference type="PROSITE-ProRule" id="PRU00027"/>
    </source>
</evidence>
<evidence type="ECO:0000259" key="6">
    <source>
        <dbReference type="PROSITE" id="PS50808"/>
    </source>
</evidence>
<dbReference type="AlphaFoldDB" id="A0A484L484"/>
<dbReference type="SUPFAM" id="SSF53098">
    <property type="entry name" value="Ribonuclease H-like"/>
    <property type="match status" value="1"/>
</dbReference>
<organism evidence="7 8">
    <name type="scientific">Cuscuta campestris</name>
    <dbReference type="NCBI Taxonomy" id="132261"/>
    <lineage>
        <taxon>Eukaryota</taxon>
        <taxon>Viridiplantae</taxon>
        <taxon>Streptophyta</taxon>
        <taxon>Embryophyta</taxon>
        <taxon>Tracheophyta</taxon>
        <taxon>Spermatophyta</taxon>
        <taxon>Magnoliopsida</taxon>
        <taxon>eudicotyledons</taxon>
        <taxon>Gunneridae</taxon>
        <taxon>Pentapetalae</taxon>
        <taxon>asterids</taxon>
        <taxon>lamiids</taxon>
        <taxon>Solanales</taxon>
        <taxon>Convolvulaceae</taxon>
        <taxon>Cuscuteae</taxon>
        <taxon>Cuscuta</taxon>
        <taxon>Cuscuta subgen. Grammica</taxon>
        <taxon>Cuscuta sect. Cleistogrammica</taxon>
    </lineage>
</organism>
<evidence type="ECO:0000256" key="3">
    <source>
        <dbReference type="ARBA" id="ARBA00022833"/>
    </source>
</evidence>
<reference evidence="7 8" key="1">
    <citation type="submission" date="2018-04" db="EMBL/GenBank/DDBJ databases">
        <authorList>
            <person name="Vogel A."/>
        </authorList>
    </citation>
    <scope>NUCLEOTIDE SEQUENCE [LARGE SCALE GENOMIC DNA]</scope>
</reference>
<dbReference type="InterPro" id="IPR012337">
    <property type="entry name" value="RNaseH-like_sf"/>
</dbReference>
<evidence type="ECO:0000256" key="2">
    <source>
        <dbReference type="ARBA" id="ARBA00022771"/>
    </source>
</evidence>
<gene>
    <name evidence="7" type="ORF">CCAM_LOCUS12912</name>
</gene>
<accession>A0A484L484</accession>
<keyword evidence="3" id="KW-0862">Zinc</keyword>
<evidence type="ECO:0000256" key="5">
    <source>
        <dbReference type="SAM" id="MobiDB-lite"/>
    </source>
</evidence>
<feature type="domain" description="BED-type" evidence="6">
    <location>
        <begin position="17"/>
        <end position="78"/>
    </location>
</feature>
<keyword evidence="2 4" id="KW-0863">Zinc-finger</keyword>
<evidence type="ECO:0000256" key="1">
    <source>
        <dbReference type="ARBA" id="ARBA00022723"/>
    </source>
</evidence>
<protein>
    <recommendedName>
        <fullName evidence="6">BED-type domain-containing protein</fullName>
    </recommendedName>
</protein>
<sequence length="316" mass="34930">MVKSRIEQGQSSSSKKESKDPAWPHGTRVNPPNGKSGYVYVKCHHCNKVITGGISRLKDHLAGTRKNSAPCPKVSDPVKKEMLALLKCYAEQKHIKQKYFDEMVDSGAYFGAPNDVVLGTGPNPRGPMDRFLGRCGLTSEDGSNKEGDALPLKMTKASVREQRNLVCHDVGRFIFENAISFNVANSPSYYAMMRAVSNYGAGFKPPSMHELRTWILKAEYDATNDIVEEVKKTWTHTGVTIMSDGWSDTRNRGLINILVNNQFGTIFLRSVDASDKVKDADYLFQLLDGIVEEIGEEIVVQVVTDNASAYKAAGNC</sequence>
<keyword evidence="1" id="KW-0479">Metal-binding</keyword>
<evidence type="ECO:0000313" key="8">
    <source>
        <dbReference type="Proteomes" id="UP000595140"/>
    </source>
</evidence>
<dbReference type="PANTHER" id="PTHR32166">
    <property type="entry name" value="OSJNBA0013A04.12 PROTEIN"/>
    <property type="match status" value="1"/>
</dbReference>
<name>A0A484L484_9ASTE</name>
<dbReference type="Pfam" id="PF04937">
    <property type="entry name" value="DUF659"/>
    <property type="match status" value="1"/>
</dbReference>
<dbReference type="Proteomes" id="UP000595140">
    <property type="component" value="Unassembled WGS sequence"/>
</dbReference>
<feature type="region of interest" description="Disordered" evidence="5">
    <location>
        <begin position="1"/>
        <end position="31"/>
    </location>
</feature>
<dbReference type="InterPro" id="IPR003656">
    <property type="entry name" value="Znf_BED"/>
</dbReference>
<dbReference type="EMBL" id="OOIL02001001">
    <property type="protein sequence ID" value="VFQ71136.1"/>
    <property type="molecule type" value="Genomic_DNA"/>
</dbReference>
<evidence type="ECO:0000313" key="7">
    <source>
        <dbReference type="EMBL" id="VFQ71136.1"/>
    </source>
</evidence>
<proteinExistence type="predicted"/>
<dbReference type="PROSITE" id="PS50808">
    <property type="entry name" value="ZF_BED"/>
    <property type="match status" value="1"/>
</dbReference>
<dbReference type="GO" id="GO:0003677">
    <property type="term" value="F:DNA binding"/>
    <property type="evidence" value="ECO:0007669"/>
    <property type="project" value="InterPro"/>
</dbReference>
<dbReference type="OrthoDB" id="2442898at2759"/>
<dbReference type="PANTHER" id="PTHR32166:SF123">
    <property type="entry name" value="BED-TYPE DOMAIN-CONTAINING PROTEIN"/>
    <property type="match status" value="1"/>
</dbReference>
<dbReference type="GO" id="GO:0008270">
    <property type="term" value="F:zinc ion binding"/>
    <property type="evidence" value="ECO:0007669"/>
    <property type="project" value="UniProtKB-KW"/>
</dbReference>